<dbReference type="EMBL" id="CP054038">
    <property type="protein sequence ID" value="QKJ18194.1"/>
    <property type="molecule type" value="Genomic_DNA"/>
</dbReference>
<feature type="region of interest" description="Disordered" evidence="2">
    <location>
        <begin position="222"/>
        <end position="245"/>
    </location>
</feature>
<evidence type="ECO:0000256" key="2">
    <source>
        <dbReference type="SAM" id="MobiDB-lite"/>
    </source>
</evidence>
<gene>
    <name evidence="4" type="ORF">HQM25_01385</name>
</gene>
<organism evidence="4 5">
    <name type="scientific">Microbacterium hominis</name>
    <dbReference type="NCBI Taxonomy" id="162426"/>
    <lineage>
        <taxon>Bacteria</taxon>
        <taxon>Bacillati</taxon>
        <taxon>Actinomycetota</taxon>
        <taxon>Actinomycetes</taxon>
        <taxon>Micrococcales</taxon>
        <taxon>Microbacteriaceae</taxon>
        <taxon>Microbacterium</taxon>
    </lineage>
</organism>
<dbReference type="Proteomes" id="UP000502498">
    <property type="component" value="Chromosome"/>
</dbReference>
<evidence type="ECO:0000313" key="4">
    <source>
        <dbReference type="EMBL" id="QKJ18194.1"/>
    </source>
</evidence>
<dbReference type="Pfam" id="PF00498">
    <property type="entry name" value="FHA"/>
    <property type="match status" value="1"/>
</dbReference>
<reference evidence="4 5" key="1">
    <citation type="submission" date="2020-05" db="EMBL/GenBank/DDBJ databases">
        <title>Strain PA2F3 complete genome.</title>
        <authorList>
            <person name="Kim Y.-S."/>
            <person name="Kim S.-J."/>
            <person name="Jung H.-k."/>
            <person name="Kim S.-E."/>
            <person name="Kim K.-H."/>
        </authorList>
    </citation>
    <scope>NUCLEOTIDE SEQUENCE [LARGE SCALE GENOMIC DNA]</scope>
    <source>
        <strain evidence="4 5">PA2F3</strain>
    </source>
</reference>
<feature type="domain" description="FHA" evidence="3">
    <location>
        <begin position="346"/>
        <end position="402"/>
    </location>
</feature>
<proteinExistence type="predicted"/>
<dbReference type="Gene3D" id="2.60.200.20">
    <property type="match status" value="1"/>
</dbReference>
<dbReference type="InterPro" id="IPR000253">
    <property type="entry name" value="FHA_dom"/>
</dbReference>
<protein>
    <submittedName>
        <fullName evidence="4">FHA domain-containing protein</fullName>
    </submittedName>
</protein>
<dbReference type="InterPro" id="IPR008984">
    <property type="entry name" value="SMAD_FHA_dom_sf"/>
</dbReference>
<sequence>MSTHYAPGQVAVAVTRQGLVALGADVPHDVAARVWSRMGEGRGLPGVLEALTGAFGTSLAAIPPFAVVLEEGDAVRVAVRGEFIVEIEGEEPLSGAGVTTWTERAYAGAGRVALTTSEAAGSPAALPVVDAVVLASAVTWIRDAAAAAAPATPAAEPVPPVPAVPAVPVPEAVPAVPAVPATPAVPPAVPAAPAPASTAPISAVPGLIDSRAVTSIADTLMPVESTEGPGGLPSEETAIPDDEPDFGDTVVSVRRSARDAAQTPVDEATLLRPDAAVSAPPAPGAASAPVVTGGDHDGATVSLAEVRAARAARDDSAPAPLAPPRAAAPGRIRLSTGQLLRLDRTVVIGRRPRATRVAGTDLPHLVAVESPQQDISRSHLELRVEGDSIVATDLRTTNGTTLRRPGTDPVRLHPGEGTVVVPGDVLDLGDGIVVTVEEIA</sequence>
<evidence type="ECO:0000313" key="5">
    <source>
        <dbReference type="Proteomes" id="UP000502498"/>
    </source>
</evidence>
<accession>A0A7D4PSZ2</accession>
<evidence type="ECO:0000259" key="3">
    <source>
        <dbReference type="PROSITE" id="PS50006"/>
    </source>
</evidence>
<name>A0A7D4PSZ2_9MICO</name>
<dbReference type="PROSITE" id="PS50006">
    <property type="entry name" value="FHA_DOMAIN"/>
    <property type="match status" value="1"/>
</dbReference>
<dbReference type="CDD" id="cd00060">
    <property type="entry name" value="FHA"/>
    <property type="match status" value="1"/>
</dbReference>
<dbReference type="AlphaFoldDB" id="A0A7D4PSZ2"/>
<dbReference type="SUPFAM" id="SSF49879">
    <property type="entry name" value="SMAD/FHA domain"/>
    <property type="match status" value="1"/>
</dbReference>
<dbReference type="RefSeq" id="WP_172988574.1">
    <property type="nucleotide sequence ID" value="NZ_CP054038.1"/>
</dbReference>
<evidence type="ECO:0000256" key="1">
    <source>
        <dbReference type="ARBA" id="ARBA00022553"/>
    </source>
</evidence>
<keyword evidence="1" id="KW-0597">Phosphoprotein</keyword>